<dbReference type="PIR" id="G85604">
    <property type="entry name" value="G85604"/>
</dbReference>
<proteinExistence type="predicted"/>
<feature type="region of interest" description="Disordered" evidence="1">
    <location>
        <begin position="23"/>
        <end position="50"/>
    </location>
</feature>
<sequence length="50" mass="5856">MYSFSNTFLQLSFYSFTFIKTSPETGSDNRNNEHKKANQNGSKSIKYHFI</sequence>
<dbReference type="EMBL" id="AE005174">
    <property type="protein sequence ID" value="AAG55708.1"/>
    <property type="molecule type" value="Genomic_DNA"/>
</dbReference>
<organism evidence="4">
    <name type="scientific">Escherichia coli O157:H7</name>
    <dbReference type="NCBI Taxonomy" id="83334"/>
    <lineage>
        <taxon>Bacteria</taxon>
        <taxon>Pseudomonadati</taxon>
        <taxon>Pseudomonadota</taxon>
        <taxon>Gammaproteobacteria</taxon>
        <taxon>Enterobacterales</taxon>
        <taxon>Enterobacteriaceae</taxon>
        <taxon>Escherichia</taxon>
    </lineage>
</organism>
<gene>
    <name evidence="2" type="ordered locus">Z1154</name>
    <name evidence="3" type="ordered locus">Z1593</name>
</gene>
<dbReference type="KEGG" id="ece:Z1154"/>
<evidence type="ECO:0000256" key="1">
    <source>
        <dbReference type="SAM" id="MobiDB-lite"/>
    </source>
</evidence>
<name>Q8X9T4_ECO57</name>
<accession>Q8X9T4</accession>
<dbReference type="AlphaFoldDB" id="Q8X9T4"/>
<reference evidence="3 4" key="1">
    <citation type="journal article" date="2001" name="Nature">
        <title>Genome sequence of enterohaemorrhagic Escherichia coli O157:H7.</title>
        <authorList>
            <person name="Perna N.T."/>
            <person name="Plunkett G.III."/>
            <person name="Burland V."/>
            <person name="Mau B."/>
            <person name="Glasner J.D."/>
            <person name="Rose D.J."/>
            <person name="Mayhew G.F."/>
            <person name="Evans P.S."/>
            <person name="Gregor J."/>
            <person name="Kirkpatrick H.A."/>
            <person name="Posfai G."/>
            <person name="Hackett J."/>
            <person name="Klink S."/>
            <person name="Boutin A."/>
            <person name="Shao Y."/>
            <person name="Miller L."/>
            <person name="Grotbeck E.J."/>
            <person name="Davis N.W."/>
            <person name="Lim A."/>
            <person name="Dimalanta E."/>
            <person name="Potamousis K."/>
            <person name="Apodaca J."/>
            <person name="Anantharaman T.S."/>
            <person name="Lin J."/>
            <person name="Yen G."/>
            <person name="Schwartz D.C."/>
            <person name="Welch R.A."/>
            <person name="Blattner F.R."/>
        </authorList>
    </citation>
    <scope>NUCLEOTIDE SEQUENCE [LARGE SCALE GENOMIC DNA]</scope>
    <source>
        <strain evidence="3">EDL933</strain>
        <strain evidence="4">O157:H7 / EDL933 / ATCC 700927 / EHEC</strain>
    </source>
</reference>
<dbReference type="Proteomes" id="UP000002519">
    <property type="component" value="Chromosome"/>
</dbReference>
<evidence type="ECO:0000313" key="2">
    <source>
        <dbReference type="EMBL" id="AAG55299.1"/>
    </source>
</evidence>
<evidence type="ECO:0000313" key="4">
    <source>
        <dbReference type="Proteomes" id="UP000002519"/>
    </source>
</evidence>
<dbReference type="EMBL" id="AE005174">
    <property type="protein sequence ID" value="AAG55299.1"/>
    <property type="molecule type" value="Genomic_DNA"/>
</dbReference>
<evidence type="ECO:0000313" key="3">
    <source>
        <dbReference type="EMBL" id="AAG55708.1"/>
    </source>
</evidence>
<dbReference type="KEGG" id="ece:Z1593"/>
<protein>
    <submittedName>
        <fullName evidence="3">Uncharacterized protein</fullName>
    </submittedName>
</protein>